<dbReference type="Proteomes" id="UP001500279">
    <property type="component" value="Unassembled WGS sequence"/>
</dbReference>
<gene>
    <name evidence="2" type="ORF">GCM10009107_35230</name>
</gene>
<evidence type="ECO:0000256" key="1">
    <source>
        <dbReference type="SAM" id="MobiDB-lite"/>
    </source>
</evidence>
<evidence type="ECO:0000313" key="2">
    <source>
        <dbReference type="EMBL" id="GAA0756584.1"/>
    </source>
</evidence>
<organism evidence="2 3">
    <name type="scientific">Ideonella azotifigens</name>
    <dbReference type="NCBI Taxonomy" id="513160"/>
    <lineage>
        <taxon>Bacteria</taxon>
        <taxon>Pseudomonadati</taxon>
        <taxon>Pseudomonadota</taxon>
        <taxon>Betaproteobacteria</taxon>
        <taxon>Burkholderiales</taxon>
        <taxon>Sphaerotilaceae</taxon>
        <taxon>Ideonella</taxon>
    </lineage>
</organism>
<sequence>MGSQDQGPLRPSGLPGAAASDHTSRMASASRPAHSTVAVRLRPRDARADAGANAQADRDRRMARIVRRRSACKGQTAQSRDIFPLLVFTMAAIPP</sequence>
<feature type="region of interest" description="Disordered" evidence="1">
    <location>
        <begin position="1"/>
        <end position="62"/>
    </location>
</feature>
<accession>A0ABN1K6S7</accession>
<evidence type="ECO:0000313" key="3">
    <source>
        <dbReference type="Proteomes" id="UP001500279"/>
    </source>
</evidence>
<keyword evidence="3" id="KW-1185">Reference proteome</keyword>
<proteinExistence type="predicted"/>
<protein>
    <submittedName>
        <fullName evidence="2">Uncharacterized protein</fullName>
    </submittedName>
</protein>
<reference evidence="2 3" key="1">
    <citation type="journal article" date="2019" name="Int. J. Syst. Evol. Microbiol.">
        <title>The Global Catalogue of Microorganisms (GCM) 10K type strain sequencing project: providing services to taxonomists for standard genome sequencing and annotation.</title>
        <authorList>
            <consortium name="The Broad Institute Genomics Platform"/>
            <consortium name="The Broad Institute Genome Sequencing Center for Infectious Disease"/>
            <person name="Wu L."/>
            <person name="Ma J."/>
        </authorList>
    </citation>
    <scope>NUCLEOTIDE SEQUENCE [LARGE SCALE GENOMIC DNA]</scope>
    <source>
        <strain evidence="2 3">JCM 15503</strain>
    </source>
</reference>
<dbReference type="EMBL" id="BAAAEW010000023">
    <property type="protein sequence ID" value="GAA0756584.1"/>
    <property type="molecule type" value="Genomic_DNA"/>
</dbReference>
<comment type="caution">
    <text evidence="2">The sequence shown here is derived from an EMBL/GenBank/DDBJ whole genome shotgun (WGS) entry which is preliminary data.</text>
</comment>
<name>A0ABN1K6S7_9BURK</name>